<organism evidence="1 2">
    <name type="scientific">Alcaligenes pakistanensis</name>
    <dbReference type="NCBI Taxonomy" id="1482717"/>
    <lineage>
        <taxon>Bacteria</taxon>
        <taxon>Pseudomonadati</taxon>
        <taxon>Pseudomonadota</taxon>
        <taxon>Betaproteobacteria</taxon>
        <taxon>Burkholderiales</taxon>
        <taxon>Alcaligenaceae</taxon>
        <taxon>Alcaligenes</taxon>
    </lineage>
</organism>
<dbReference type="Proteomes" id="UP000608923">
    <property type="component" value="Unassembled WGS sequence"/>
</dbReference>
<proteinExistence type="predicted"/>
<comment type="caution">
    <text evidence="1">The sequence shown here is derived from an EMBL/GenBank/DDBJ whole genome shotgun (WGS) entry which is preliminary data.</text>
</comment>
<dbReference type="AlphaFoldDB" id="A0A8H9INZ0"/>
<name>A0A8H9INZ0_9BURK</name>
<sequence length="353" mass="38166">MATRRPNRSQARLFAQLIAELEPEVHRAFMASVTDLQAQVDWRALLDALTRTDIEGAIAALNINEAAWAEYSSKMTQAYALAGASTAAQIQAQGLGGIGTRFRMTNPGAQEWIRQNVANRVVGFSEEQTQVARMVIEAGFGRGQGPRNIAVDLAGRVQGGSRAGGVLGLDAPRAARLQAVTQGMRTADGVRDLVIVRQDGKLALRYKVNAATEQRIIRAYKAGTAVPEADRLISERQYSNALLKSRADTVALTETANAVMSARDEQWQQLAESKGLDKSAIIKTWHHRRGATKESRPDHAAMSGQSVRGLDTPFVFPDGTSMQHAHDPAGGAKHVISCGCDTTYRLDHSVGLE</sequence>
<accession>A0A8H9INZ0</accession>
<evidence type="ECO:0000313" key="2">
    <source>
        <dbReference type="Proteomes" id="UP000608923"/>
    </source>
</evidence>
<evidence type="ECO:0008006" key="3">
    <source>
        <dbReference type="Google" id="ProtNLM"/>
    </source>
</evidence>
<gene>
    <name evidence="1" type="ORF">GCM10010096_25590</name>
</gene>
<dbReference type="RefSeq" id="WP_189392961.1">
    <property type="nucleotide sequence ID" value="NZ_BMZN01000004.1"/>
</dbReference>
<evidence type="ECO:0000313" key="1">
    <source>
        <dbReference type="EMBL" id="GHC52384.1"/>
    </source>
</evidence>
<dbReference type="EMBL" id="BMZN01000004">
    <property type="protein sequence ID" value="GHC52384.1"/>
    <property type="molecule type" value="Genomic_DNA"/>
</dbReference>
<keyword evidence="2" id="KW-1185">Reference proteome</keyword>
<protein>
    <recommendedName>
        <fullName evidence="3">Head morphogenesis protein</fullName>
    </recommendedName>
</protein>
<reference evidence="2" key="1">
    <citation type="journal article" date="2019" name="Int. J. Syst. Evol. Microbiol.">
        <title>The Global Catalogue of Microorganisms (GCM) 10K type strain sequencing project: providing services to taxonomists for standard genome sequencing and annotation.</title>
        <authorList>
            <consortium name="The Broad Institute Genomics Platform"/>
            <consortium name="The Broad Institute Genome Sequencing Center for Infectious Disease"/>
            <person name="Wu L."/>
            <person name="Ma J."/>
        </authorList>
    </citation>
    <scope>NUCLEOTIDE SEQUENCE [LARGE SCALE GENOMIC DNA]</scope>
    <source>
        <strain evidence="2">KCTC 42083</strain>
    </source>
</reference>